<gene>
    <name evidence="8" type="ORF">SLEP1_g29359</name>
</gene>
<reference evidence="8 9" key="1">
    <citation type="journal article" date="2021" name="Commun. Biol.">
        <title>The genome of Shorea leprosula (Dipterocarpaceae) highlights the ecological relevance of drought in aseasonal tropical rainforests.</title>
        <authorList>
            <person name="Ng K.K.S."/>
            <person name="Kobayashi M.J."/>
            <person name="Fawcett J.A."/>
            <person name="Hatakeyama M."/>
            <person name="Paape T."/>
            <person name="Ng C.H."/>
            <person name="Ang C.C."/>
            <person name="Tnah L.H."/>
            <person name="Lee C.T."/>
            <person name="Nishiyama T."/>
            <person name="Sese J."/>
            <person name="O'Brien M.J."/>
            <person name="Copetti D."/>
            <person name="Mohd Noor M.I."/>
            <person name="Ong R.C."/>
            <person name="Putra M."/>
            <person name="Sireger I.Z."/>
            <person name="Indrioko S."/>
            <person name="Kosugi Y."/>
            <person name="Izuno A."/>
            <person name="Isagi Y."/>
            <person name="Lee S.L."/>
            <person name="Shimizu K.K."/>
        </authorList>
    </citation>
    <scope>NUCLEOTIDE SEQUENCE [LARGE SCALE GENOMIC DNA]</scope>
    <source>
        <strain evidence="8">214</strain>
    </source>
</reference>
<dbReference type="FunFam" id="1.20.1050.10:FF:000012">
    <property type="entry name" value="Tau class glutathione S-transferase"/>
    <property type="match status" value="1"/>
</dbReference>
<keyword evidence="2 5" id="KW-0808">Transferase</keyword>
<dbReference type="Pfam" id="PF25907">
    <property type="entry name" value="DUF7962"/>
    <property type="match status" value="1"/>
</dbReference>
<dbReference type="InterPro" id="IPR058268">
    <property type="entry name" value="DUF7962"/>
</dbReference>
<dbReference type="GO" id="GO:0004364">
    <property type="term" value="F:glutathione transferase activity"/>
    <property type="evidence" value="ECO:0007669"/>
    <property type="project" value="UniProtKB-UniRule"/>
</dbReference>
<dbReference type="Proteomes" id="UP001054252">
    <property type="component" value="Unassembled WGS sequence"/>
</dbReference>
<dbReference type="InterPro" id="IPR010987">
    <property type="entry name" value="Glutathione-S-Trfase_C-like"/>
</dbReference>
<dbReference type="GO" id="GO:0005829">
    <property type="term" value="C:cytosol"/>
    <property type="evidence" value="ECO:0007669"/>
    <property type="project" value="UniProtKB-SubCell"/>
</dbReference>
<dbReference type="PROSITE" id="PS50404">
    <property type="entry name" value="GST_NTER"/>
    <property type="match status" value="1"/>
</dbReference>
<dbReference type="Gene3D" id="1.20.1050.10">
    <property type="match status" value="1"/>
</dbReference>
<evidence type="ECO:0000256" key="3">
    <source>
        <dbReference type="ARBA" id="ARBA00025743"/>
    </source>
</evidence>
<dbReference type="GO" id="GO:0006749">
    <property type="term" value="P:glutathione metabolic process"/>
    <property type="evidence" value="ECO:0007669"/>
    <property type="project" value="InterPro"/>
</dbReference>
<protein>
    <recommendedName>
        <fullName evidence="5">Glutathione S-transferase</fullName>
        <ecNumber evidence="5">2.5.1.18</ecNumber>
    </recommendedName>
</protein>
<feature type="domain" description="GST C-terminal" evidence="7">
    <location>
        <begin position="88"/>
        <end position="213"/>
    </location>
</feature>
<keyword evidence="5" id="KW-0963">Cytoplasm</keyword>
<dbReference type="InterPro" id="IPR036282">
    <property type="entry name" value="Glutathione-S-Trfase_C_sf"/>
</dbReference>
<dbReference type="InterPro" id="IPR045073">
    <property type="entry name" value="Omega/Tau-like"/>
</dbReference>
<dbReference type="FunFam" id="3.40.30.10:FF:000197">
    <property type="entry name" value="Glutathione S-transferase U10"/>
    <property type="match status" value="1"/>
</dbReference>
<evidence type="ECO:0000256" key="1">
    <source>
        <dbReference type="ARBA" id="ARBA00022575"/>
    </source>
</evidence>
<evidence type="ECO:0000256" key="2">
    <source>
        <dbReference type="ARBA" id="ARBA00022679"/>
    </source>
</evidence>
<dbReference type="Pfam" id="PF02798">
    <property type="entry name" value="GST_N"/>
    <property type="match status" value="1"/>
</dbReference>
<dbReference type="PROSITE" id="PS50405">
    <property type="entry name" value="GST_CTER"/>
    <property type="match status" value="1"/>
</dbReference>
<keyword evidence="1" id="KW-0216">Detoxification</keyword>
<dbReference type="GO" id="GO:0009407">
    <property type="term" value="P:toxin catabolic process"/>
    <property type="evidence" value="ECO:0007669"/>
    <property type="project" value="UniProtKB-ARBA"/>
</dbReference>
<evidence type="ECO:0000259" key="6">
    <source>
        <dbReference type="PROSITE" id="PS50404"/>
    </source>
</evidence>
<keyword evidence="9" id="KW-1185">Reference proteome</keyword>
<dbReference type="SFLD" id="SFLDG01152">
    <property type="entry name" value="Main.3:_Omega-_and_Tau-like"/>
    <property type="match status" value="1"/>
</dbReference>
<dbReference type="SUPFAM" id="SSF47616">
    <property type="entry name" value="GST C-terminal domain-like"/>
    <property type="match status" value="1"/>
</dbReference>
<comment type="subcellular location">
    <subcellularLocation>
        <location evidence="5">Cytoplasm</location>
        <location evidence="5">Cytosol</location>
    </subcellularLocation>
</comment>
<name>A0AAV5K882_9ROSI</name>
<dbReference type="InterPro" id="IPR036249">
    <property type="entry name" value="Thioredoxin-like_sf"/>
</dbReference>
<dbReference type="SFLD" id="SFLDG00358">
    <property type="entry name" value="Main_(cytGST)"/>
    <property type="match status" value="1"/>
</dbReference>
<evidence type="ECO:0000313" key="9">
    <source>
        <dbReference type="Proteomes" id="UP001054252"/>
    </source>
</evidence>
<dbReference type="InterPro" id="IPR040079">
    <property type="entry name" value="Glutathione_S-Trfase"/>
</dbReference>
<dbReference type="SFLD" id="SFLDS00019">
    <property type="entry name" value="Glutathione_Transferase_(cytos"/>
    <property type="match status" value="1"/>
</dbReference>
<evidence type="ECO:0000313" key="8">
    <source>
        <dbReference type="EMBL" id="GKV19060.1"/>
    </source>
</evidence>
<evidence type="ECO:0000259" key="7">
    <source>
        <dbReference type="PROSITE" id="PS50405"/>
    </source>
</evidence>
<dbReference type="EMBL" id="BPVZ01000052">
    <property type="protein sequence ID" value="GKV19060.1"/>
    <property type="molecule type" value="Genomic_DNA"/>
</dbReference>
<comment type="catalytic activity">
    <reaction evidence="4 5">
        <text>RX + glutathione = an S-substituted glutathione + a halide anion + H(+)</text>
        <dbReference type="Rhea" id="RHEA:16437"/>
        <dbReference type="ChEBI" id="CHEBI:15378"/>
        <dbReference type="ChEBI" id="CHEBI:16042"/>
        <dbReference type="ChEBI" id="CHEBI:17792"/>
        <dbReference type="ChEBI" id="CHEBI:57925"/>
        <dbReference type="ChEBI" id="CHEBI:90779"/>
        <dbReference type="EC" id="2.5.1.18"/>
    </reaction>
</comment>
<proteinExistence type="inferred from homology"/>
<evidence type="ECO:0000256" key="4">
    <source>
        <dbReference type="ARBA" id="ARBA00047960"/>
    </source>
</evidence>
<comment type="caution">
    <text evidence="8">The sequence shown here is derived from an EMBL/GenBank/DDBJ whole genome shotgun (WGS) entry which is preliminary data.</text>
</comment>
<dbReference type="CDD" id="cd03185">
    <property type="entry name" value="GST_C_Tau"/>
    <property type="match status" value="1"/>
</dbReference>
<feature type="domain" description="GST N-terminal" evidence="6">
    <location>
        <begin position="4"/>
        <end position="83"/>
    </location>
</feature>
<evidence type="ECO:0000256" key="5">
    <source>
        <dbReference type="RuleBase" id="RU369102"/>
    </source>
</evidence>
<dbReference type="SUPFAM" id="SSF52833">
    <property type="entry name" value="Thioredoxin-like"/>
    <property type="match status" value="1"/>
</dbReference>
<sequence>MESKEVKLLGLWVSPVVRRVEWALKVKGVEYEYIEEDIYNKSNLLLELNPVHKKVPVLVHDGKAIAESLVILEYVDETWKQNPLLPQDPYQRALARFWAKFCDQQVLRIAWNALCSEGEEKQTYIEQCKEALEKMEEEVFKGKQILGEDEGSNIGYLDIAAGWITHWLPVYEEVGSIQILDPLQFPATAAWINRFLNHSVIKDNLPPRDKMPAYCHKRSQEFLNEKREARK</sequence>
<dbReference type="InterPro" id="IPR045074">
    <property type="entry name" value="GST_C_Tau"/>
</dbReference>
<dbReference type="PANTHER" id="PTHR11260">
    <property type="entry name" value="GLUTATHIONE S-TRANSFERASE, GST, SUPERFAMILY, GST DOMAIN CONTAINING"/>
    <property type="match status" value="1"/>
</dbReference>
<dbReference type="CDD" id="cd03058">
    <property type="entry name" value="GST_N_Tau"/>
    <property type="match status" value="1"/>
</dbReference>
<organism evidence="8 9">
    <name type="scientific">Rubroshorea leprosula</name>
    <dbReference type="NCBI Taxonomy" id="152421"/>
    <lineage>
        <taxon>Eukaryota</taxon>
        <taxon>Viridiplantae</taxon>
        <taxon>Streptophyta</taxon>
        <taxon>Embryophyta</taxon>
        <taxon>Tracheophyta</taxon>
        <taxon>Spermatophyta</taxon>
        <taxon>Magnoliopsida</taxon>
        <taxon>eudicotyledons</taxon>
        <taxon>Gunneridae</taxon>
        <taxon>Pentapetalae</taxon>
        <taxon>rosids</taxon>
        <taxon>malvids</taxon>
        <taxon>Malvales</taxon>
        <taxon>Dipterocarpaceae</taxon>
        <taxon>Rubroshorea</taxon>
    </lineage>
</organism>
<dbReference type="InterPro" id="IPR004045">
    <property type="entry name" value="Glutathione_S-Trfase_N"/>
</dbReference>
<dbReference type="EC" id="2.5.1.18" evidence="5"/>
<accession>A0AAV5K882</accession>
<dbReference type="Gene3D" id="3.40.30.10">
    <property type="entry name" value="Glutaredoxin"/>
    <property type="match status" value="1"/>
</dbReference>
<comment type="similarity">
    <text evidence="3">Belongs to the GST superfamily. Tau family.</text>
</comment>
<dbReference type="AlphaFoldDB" id="A0AAV5K882"/>
<dbReference type="PANTHER" id="PTHR11260:SF474">
    <property type="entry name" value="GLUTATHIONE TRANSFERASE"/>
    <property type="match status" value="1"/>
</dbReference>
<comment type="function">
    <text evidence="5">Is involved in the conjugation of reduced glutathione to a wide number of exogenous and endogenous hydrophobic electrophiles.</text>
</comment>